<evidence type="ECO:0000313" key="2">
    <source>
        <dbReference type="Proteomes" id="UP000494269"/>
    </source>
</evidence>
<evidence type="ECO:0000313" key="1">
    <source>
        <dbReference type="EMBL" id="CAB3743278.1"/>
    </source>
</evidence>
<dbReference type="GO" id="GO:0003677">
    <property type="term" value="F:DNA binding"/>
    <property type="evidence" value="ECO:0007669"/>
    <property type="project" value="InterPro"/>
</dbReference>
<evidence type="ECO:0008006" key="3">
    <source>
        <dbReference type="Google" id="ProtNLM"/>
    </source>
</evidence>
<accession>A0A6S7B0K6</accession>
<dbReference type="Gene3D" id="1.10.260.40">
    <property type="entry name" value="lambda repressor-like DNA-binding domains"/>
    <property type="match status" value="1"/>
</dbReference>
<dbReference type="InterPro" id="IPR031856">
    <property type="entry name" value="YdaS_toxin-like"/>
</dbReference>
<dbReference type="SUPFAM" id="SSF47413">
    <property type="entry name" value="lambda repressor-like DNA-binding domains"/>
    <property type="match status" value="1"/>
</dbReference>
<sequence length="81" mass="9468">MLAHSEAQATVRTAIRNAGGVTKWARRFGITRGSIYEWIDRAEVPSDRAVIIERESFGLAKRQELRPNDYWDWWPDLPRPE</sequence>
<gene>
    <name evidence="1" type="ORF">LMG3441_05970</name>
</gene>
<organism evidence="1 2">
    <name type="scientific">Achromobacter kerstersii</name>
    <dbReference type="NCBI Taxonomy" id="1353890"/>
    <lineage>
        <taxon>Bacteria</taxon>
        <taxon>Pseudomonadati</taxon>
        <taxon>Pseudomonadota</taxon>
        <taxon>Betaproteobacteria</taxon>
        <taxon>Burkholderiales</taxon>
        <taxon>Alcaligenaceae</taxon>
        <taxon>Achromobacter</taxon>
    </lineage>
</organism>
<dbReference type="Proteomes" id="UP000494269">
    <property type="component" value="Unassembled WGS sequence"/>
</dbReference>
<dbReference type="RefSeq" id="WP_175171857.1">
    <property type="nucleotide sequence ID" value="NZ_CADIJQ010000017.1"/>
</dbReference>
<name>A0A6S7B0K6_9BURK</name>
<dbReference type="Pfam" id="PF15943">
    <property type="entry name" value="YdaS_toxin"/>
    <property type="match status" value="1"/>
</dbReference>
<protein>
    <recommendedName>
        <fullName evidence="3">Helix-turn-helix domain-containing protein</fullName>
    </recommendedName>
</protein>
<proteinExistence type="predicted"/>
<reference evidence="1 2" key="1">
    <citation type="submission" date="2020-04" db="EMBL/GenBank/DDBJ databases">
        <authorList>
            <person name="De Canck E."/>
        </authorList>
    </citation>
    <scope>NUCLEOTIDE SEQUENCE [LARGE SCALE GENOMIC DNA]</scope>
    <source>
        <strain evidence="1 2">LMG 3441</strain>
    </source>
</reference>
<dbReference type="AlphaFoldDB" id="A0A6S7B0K6"/>
<dbReference type="InterPro" id="IPR010982">
    <property type="entry name" value="Lambda_DNA-bd_dom_sf"/>
</dbReference>
<keyword evidence="2" id="KW-1185">Reference proteome</keyword>
<dbReference type="EMBL" id="CADIJQ010000017">
    <property type="protein sequence ID" value="CAB3743278.1"/>
    <property type="molecule type" value="Genomic_DNA"/>
</dbReference>